<evidence type="ECO:0000313" key="1">
    <source>
        <dbReference type="EMBL" id="KVV40863.1"/>
    </source>
</evidence>
<comment type="caution">
    <text evidence="1">The sequence shown here is derived from an EMBL/GenBank/DDBJ whole genome shotgun (WGS) entry which is preliminary data.</text>
</comment>
<name>A0A106DR50_9BURK</name>
<dbReference type="EMBL" id="LPEQ01000113">
    <property type="protein sequence ID" value="KVV40863.1"/>
    <property type="molecule type" value="Genomic_DNA"/>
</dbReference>
<proteinExistence type="predicted"/>
<protein>
    <submittedName>
        <fullName evidence="1">Uncharacterized protein</fullName>
    </submittedName>
</protein>
<organism evidence="1 2">
    <name type="scientific">Burkholderia territorii</name>
    <dbReference type="NCBI Taxonomy" id="1503055"/>
    <lineage>
        <taxon>Bacteria</taxon>
        <taxon>Pseudomonadati</taxon>
        <taxon>Pseudomonadota</taxon>
        <taxon>Betaproteobacteria</taxon>
        <taxon>Burkholderiales</taxon>
        <taxon>Burkholderiaceae</taxon>
        <taxon>Burkholderia</taxon>
        <taxon>Burkholderia cepacia complex</taxon>
    </lineage>
</organism>
<gene>
    <name evidence="1" type="ORF">WT27_13120</name>
</gene>
<sequence length="142" mass="14855">MVVPYHYVSAQKPFGVVDINGIFNLRSLVLADKASTVKTPEARAALEAEAGNTGPKIDQALADVQKRCNCVLLVRAAVISNLPDYTDQVKHTLGLDGVDESALQAKITHNLVGKLSDMIAQPTSGVAPSGVDPKGVPAPGVK</sequence>
<dbReference type="AlphaFoldDB" id="A0A106DR50"/>
<reference evidence="1 2" key="1">
    <citation type="submission" date="2015-11" db="EMBL/GenBank/DDBJ databases">
        <title>Expanding the genomic diversity of Burkholderia species for the development of highly accurate diagnostics.</title>
        <authorList>
            <person name="Sahl J."/>
            <person name="Keim P."/>
            <person name="Wagner D."/>
        </authorList>
    </citation>
    <scope>NUCLEOTIDE SEQUENCE [LARGE SCALE GENOMIC DNA]</scope>
    <source>
        <strain evidence="1 2">MSMB1301WGS</strain>
    </source>
</reference>
<keyword evidence="2" id="KW-1185">Reference proteome</keyword>
<dbReference type="Proteomes" id="UP000062317">
    <property type="component" value="Unassembled WGS sequence"/>
</dbReference>
<evidence type="ECO:0000313" key="2">
    <source>
        <dbReference type="Proteomes" id="UP000062317"/>
    </source>
</evidence>
<accession>A0A106DR50</accession>